<feature type="transmembrane region" description="Helical" evidence="9">
    <location>
        <begin position="110"/>
        <end position="131"/>
    </location>
</feature>
<dbReference type="AlphaFoldDB" id="A0A516Q4Q9"/>
<name>A0A516Q4Q9_9ACTN</name>
<evidence type="ECO:0000259" key="10">
    <source>
        <dbReference type="Pfam" id="PF02518"/>
    </source>
</evidence>
<dbReference type="PANTHER" id="PTHR24421:SF10">
    <property type="entry name" value="NITRATE_NITRITE SENSOR PROTEIN NARQ"/>
    <property type="match status" value="1"/>
</dbReference>
<keyword evidence="7" id="KW-0067">ATP-binding</keyword>
<keyword evidence="5" id="KW-0547">Nucleotide-binding</keyword>
<reference evidence="13 14" key="1">
    <citation type="submission" date="2019-07" db="EMBL/GenBank/DDBJ databases">
        <title>Microlunatus dokdonensis sp. nov. isolated from the rhizospheric soil of the wild plant Elymus tsukushiensis.</title>
        <authorList>
            <person name="Ghim S.-Y."/>
            <person name="Hwang Y.-J."/>
            <person name="Son J.-S."/>
            <person name="Shin J.-H."/>
        </authorList>
    </citation>
    <scope>NUCLEOTIDE SEQUENCE [LARGE SCALE GENOMIC DNA]</scope>
    <source>
        <strain evidence="13 14">KUDC0627</strain>
    </source>
</reference>
<keyword evidence="9" id="KW-1133">Transmembrane helix</keyword>
<comment type="catalytic activity">
    <reaction evidence="1">
        <text>ATP + protein L-histidine = ADP + protein N-phospho-L-histidine.</text>
        <dbReference type="EC" id="2.7.13.3"/>
    </reaction>
</comment>
<dbReference type="SUPFAM" id="SSF55874">
    <property type="entry name" value="ATPase domain of HSP90 chaperone/DNA topoisomerase II/histidine kinase"/>
    <property type="match status" value="1"/>
</dbReference>
<dbReference type="Pfam" id="PF07730">
    <property type="entry name" value="HisKA_3"/>
    <property type="match status" value="1"/>
</dbReference>
<feature type="transmembrane region" description="Helical" evidence="9">
    <location>
        <begin position="43"/>
        <end position="63"/>
    </location>
</feature>
<dbReference type="KEGG" id="mik:FOE78_23090"/>
<dbReference type="GO" id="GO:0005524">
    <property type="term" value="F:ATP binding"/>
    <property type="evidence" value="ECO:0007669"/>
    <property type="project" value="UniProtKB-KW"/>
</dbReference>
<dbReference type="Gene3D" id="3.30.565.10">
    <property type="entry name" value="Histidine kinase-like ATPase, C-terminal domain"/>
    <property type="match status" value="1"/>
</dbReference>
<evidence type="ECO:0000256" key="2">
    <source>
        <dbReference type="ARBA" id="ARBA00012438"/>
    </source>
</evidence>
<feature type="domain" description="Signal transduction histidine kinase subgroup 3 dimerisation and phosphoacceptor" evidence="11">
    <location>
        <begin position="187"/>
        <end position="253"/>
    </location>
</feature>
<organism evidence="13 14">
    <name type="scientific">Microlunatus elymi</name>
    <dbReference type="NCBI Taxonomy" id="2596828"/>
    <lineage>
        <taxon>Bacteria</taxon>
        <taxon>Bacillati</taxon>
        <taxon>Actinomycetota</taxon>
        <taxon>Actinomycetes</taxon>
        <taxon>Propionibacteriales</taxon>
        <taxon>Propionibacteriaceae</taxon>
        <taxon>Microlunatus</taxon>
    </lineage>
</organism>
<dbReference type="Pfam" id="PF23539">
    <property type="entry name" value="DUF7134"/>
    <property type="match status" value="1"/>
</dbReference>
<dbReference type="OrthoDB" id="227596at2"/>
<dbReference type="GO" id="GO:0016020">
    <property type="term" value="C:membrane"/>
    <property type="evidence" value="ECO:0007669"/>
    <property type="project" value="InterPro"/>
</dbReference>
<dbReference type="Gene3D" id="1.20.5.1930">
    <property type="match status" value="1"/>
</dbReference>
<keyword evidence="14" id="KW-1185">Reference proteome</keyword>
<proteinExistence type="predicted"/>
<dbReference type="InterPro" id="IPR055558">
    <property type="entry name" value="DUF7134"/>
</dbReference>
<dbReference type="PANTHER" id="PTHR24421">
    <property type="entry name" value="NITRATE/NITRITE SENSOR PROTEIN NARX-RELATED"/>
    <property type="match status" value="1"/>
</dbReference>
<evidence type="ECO:0000313" key="13">
    <source>
        <dbReference type="EMBL" id="QDP98404.1"/>
    </source>
</evidence>
<feature type="transmembrane region" description="Helical" evidence="9">
    <location>
        <begin position="137"/>
        <end position="159"/>
    </location>
</feature>
<dbReference type="EMBL" id="CP041692">
    <property type="protein sequence ID" value="QDP98404.1"/>
    <property type="molecule type" value="Genomic_DNA"/>
</dbReference>
<keyword evidence="6" id="KW-0418">Kinase</keyword>
<feature type="domain" description="Histidine kinase/HSP90-like ATPase" evidence="10">
    <location>
        <begin position="299"/>
        <end position="390"/>
    </location>
</feature>
<gene>
    <name evidence="13" type="ORF">FOE78_23090</name>
</gene>
<evidence type="ECO:0000256" key="8">
    <source>
        <dbReference type="ARBA" id="ARBA00023012"/>
    </source>
</evidence>
<evidence type="ECO:0000256" key="9">
    <source>
        <dbReference type="SAM" id="Phobius"/>
    </source>
</evidence>
<dbReference type="InterPro" id="IPR050482">
    <property type="entry name" value="Sensor_HK_TwoCompSys"/>
</dbReference>
<dbReference type="InterPro" id="IPR036890">
    <property type="entry name" value="HATPase_C_sf"/>
</dbReference>
<evidence type="ECO:0000256" key="6">
    <source>
        <dbReference type="ARBA" id="ARBA00022777"/>
    </source>
</evidence>
<keyword evidence="8" id="KW-0902">Two-component regulatory system</keyword>
<evidence type="ECO:0000313" key="14">
    <source>
        <dbReference type="Proteomes" id="UP000319263"/>
    </source>
</evidence>
<evidence type="ECO:0000256" key="3">
    <source>
        <dbReference type="ARBA" id="ARBA00022553"/>
    </source>
</evidence>
<dbReference type="InterPro" id="IPR011712">
    <property type="entry name" value="Sig_transdc_His_kin_sub3_dim/P"/>
</dbReference>
<evidence type="ECO:0000256" key="1">
    <source>
        <dbReference type="ARBA" id="ARBA00000085"/>
    </source>
</evidence>
<evidence type="ECO:0000259" key="11">
    <source>
        <dbReference type="Pfam" id="PF07730"/>
    </source>
</evidence>
<keyword evidence="3" id="KW-0597">Phosphoprotein</keyword>
<keyword evidence="9" id="KW-0812">Transmembrane</keyword>
<accession>A0A516Q4Q9</accession>
<dbReference type="RefSeq" id="WP_143988343.1">
    <property type="nucleotide sequence ID" value="NZ_CP041692.1"/>
</dbReference>
<keyword evidence="4" id="KW-0808">Transferase</keyword>
<dbReference type="GO" id="GO:0000155">
    <property type="term" value="F:phosphorelay sensor kinase activity"/>
    <property type="evidence" value="ECO:0007669"/>
    <property type="project" value="InterPro"/>
</dbReference>
<dbReference type="Pfam" id="PF02518">
    <property type="entry name" value="HATPase_c"/>
    <property type="match status" value="1"/>
</dbReference>
<sequence length="396" mass="42640">MAIDNRRLWRSRLIDLLLAIAAGAFDLVIFASRTEDAGLRPGGQLPTTAGIVILLIGPTALLFRRRRPMPVFVICWAAAMSSLVFPELQPFGALLVAMFTVASRSSRQGAVLSLVATAGVFAVEVINTFPVGRNDMVGFWLLGTVITDVLILAAVWVAARLRHRTRRRLAELELLREQEIRAAVRHERLAMSRELHDIVSHSVSAMTLQAAGALAVMGQQPGRVRPALDAIEQSGIQAMNELQRLLELLRSEDESVETPSARARLSELPALIDRARQAGQAVELVVTGQPCDLDPSVEMTCYRLVQEALNNAVRHAGEGARVQVNLDWIPPRLRASVINDGGTRSPGHKPALSTGHGLAGLAERVHLVGGELETGALPDGGFAIKAVLPASAGRPT</sequence>
<keyword evidence="9" id="KW-0472">Membrane</keyword>
<dbReference type="GO" id="GO:0046983">
    <property type="term" value="F:protein dimerization activity"/>
    <property type="evidence" value="ECO:0007669"/>
    <property type="project" value="InterPro"/>
</dbReference>
<evidence type="ECO:0000256" key="5">
    <source>
        <dbReference type="ARBA" id="ARBA00022741"/>
    </source>
</evidence>
<feature type="transmembrane region" description="Helical" evidence="9">
    <location>
        <begin position="12"/>
        <end position="31"/>
    </location>
</feature>
<dbReference type="InterPro" id="IPR003594">
    <property type="entry name" value="HATPase_dom"/>
</dbReference>
<protein>
    <recommendedName>
        <fullName evidence="2">histidine kinase</fullName>
        <ecNumber evidence="2">2.7.13.3</ecNumber>
    </recommendedName>
</protein>
<evidence type="ECO:0000259" key="12">
    <source>
        <dbReference type="Pfam" id="PF23539"/>
    </source>
</evidence>
<feature type="domain" description="DUF7134" evidence="12">
    <location>
        <begin position="14"/>
        <end position="167"/>
    </location>
</feature>
<dbReference type="CDD" id="cd16917">
    <property type="entry name" value="HATPase_UhpB-NarQ-NarX-like"/>
    <property type="match status" value="1"/>
</dbReference>
<evidence type="ECO:0000256" key="4">
    <source>
        <dbReference type="ARBA" id="ARBA00022679"/>
    </source>
</evidence>
<dbReference type="Proteomes" id="UP000319263">
    <property type="component" value="Chromosome"/>
</dbReference>
<evidence type="ECO:0000256" key="7">
    <source>
        <dbReference type="ARBA" id="ARBA00022840"/>
    </source>
</evidence>
<dbReference type="EC" id="2.7.13.3" evidence="2"/>